<feature type="region of interest" description="Disordered" evidence="1">
    <location>
        <begin position="15"/>
        <end position="38"/>
    </location>
</feature>
<feature type="non-terminal residue" evidence="2">
    <location>
        <position position="1"/>
    </location>
</feature>
<reference evidence="2 3" key="1">
    <citation type="submission" date="2016-07" db="EMBL/GenBank/DDBJ databases">
        <title>Pervasive Adenine N6-methylation of Active Genes in Fungi.</title>
        <authorList>
            <consortium name="DOE Joint Genome Institute"/>
            <person name="Mondo S.J."/>
            <person name="Dannebaum R.O."/>
            <person name="Kuo R.C."/>
            <person name="Labutti K."/>
            <person name="Haridas S."/>
            <person name="Kuo A."/>
            <person name="Salamov A."/>
            <person name="Ahrendt S.R."/>
            <person name="Lipzen A."/>
            <person name="Sullivan W."/>
            <person name="Andreopoulos W.B."/>
            <person name="Clum A."/>
            <person name="Lindquist E."/>
            <person name="Daum C."/>
            <person name="Ramamoorthy G.K."/>
            <person name="Gryganskyi A."/>
            <person name="Culley D."/>
            <person name="Magnuson J.K."/>
            <person name="James T.Y."/>
            <person name="O'Malley M.A."/>
            <person name="Stajich J.E."/>
            <person name="Spatafora J.W."/>
            <person name="Visel A."/>
            <person name="Grigoriev I.V."/>
        </authorList>
    </citation>
    <scope>NUCLEOTIDE SEQUENCE [LARGE SCALE GENOMIC DNA]</scope>
    <source>
        <strain evidence="2 3">CBS 115471</strain>
    </source>
</reference>
<protein>
    <submittedName>
        <fullName evidence="2">Uncharacterized protein</fullName>
    </submittedName>
</protein>
<accession>A0A1Y2A1Z6</accession>
<dbReference type="AlphaFoldDB" id="A0A1Y2A1Z6"/>
<evidence type="ECO:0000256" key="1">
    <source>
        <dbReference type="SAM" id="MobiDB-lite"/>
    </source>
</evidence>
<feature type="compositionally biased region" description="Polar residues" evidence="1">
    <location>
        <begin position="15"/>
        <end position="25"/>
    </location>
</feature>
<organism evidence="2 3">
    <name type="scientific">Clohesyomyces aquaticus</name>
    <dbReference type="NCBI Taxonomy" id="1231657"/>
    <lineage>
        <taxon>Eukaryota</taxon>
        <taxon>Fungi</taxon>
        <taxon>Dikarya</taxon>
        <taxon>Ascomycota</taxon>
        <taxon>Pezizomycotina</taxon>
        <taxon>Dothideomycetes</taxon>
        <taxon>Pleosporomycetidae</taxon>
        <taxon>Pleosporales</taxon>
        <taxon>Lindgomycetaceae</taxon>
        <taxon>Clohesyomyces</taxon>
    </lineage>
</organism>
<dbReference type="Proteomes" id="UP000193144">
    <property type="component" value="Unassembled WGS sequence"/>
</dbReference>
<name>A0A1Y2A1Z6_9PLEO</name>
<sequence>QFGVHSLLSGSQLGFNGDRSNTNSVRLPRSTPIPNSANMSQNLASYTLSDFANYYPSNKGIAATLLPVSTALKTTKSGIERLEEMLAEAKGVLINATLSYHEDDPSLRDFIAAAKHIPKILVGFHEHPKGFQSQETALISLIHNLHVELCTGKKYGEKHMKSFDTAAKGINNAKDAFILKIFSMFVQIKPEAFALAAQDIKSEFPEEYEKWCRPLLPDRNLGPDN</sequence>
<proteinExistence type="predicted"/>
<gene>
    <name evidence="2" type="ORF">BCR34DRAFT_637031</name>
</gene>
<comment type="caution">
    <text evidence="2">The sequence shown here is derived from an EMBL/GenBank/DDBJ whole genome shotgun (WGS) entry which is preliminary data.</text>
</comment>
<keyword evidence="3" id="KW-1185">Reference proteome</keyword>
<evidence type="ECO:0000313" key="2">
    <source>
        <dbReference type="EMBL" id="ORY16553.1"/>
    </source>
</evidence>
<dbReference type="EMBL" id="MCFA01000017">
    <property type="protein sequence ID" value="ORY16553.1"/>
    <property type="molecule type" value="Genomic_DNA"/>
</dbReference>
<evidence type="ECO:0000313" key="3">
    <source>
        <dbReference type="Proteomes" id="UP000193144"/>
    </source>
</evidence>